<proteinExistence type="predicted"/>
<gene>
    <name evidence="1" type="ORF">HYFRA_00009058</name>
</gene>
<reference evidence="1" key="1">
    <citation type="submission" date="2021-07" db="EMBL/GenBank/DDBJ databases">
        <authorList>
            <person name="Durling M."/>
        </authorList>
    </citation>
    <scope>NUCLEOTIDE SEQUENCE</scope>
</reference>
<evidence type="ECO:0000313" key="1">
    <source>
        <dbReference type="EMBL" id="CAG8953959.1"/>
    </source>
</evidence>
<dbReference type="AlphaFoldDB" id="A0A9N9PI49"/>
<sequence length="278" mass="31788">MTLWDNELPGPDYYLRIKVKSRQDLLLPSQLKISESDLRKQALNLTLKSRVLSPSTTSEMIRNIFFGLPQSHSPRSSSSSVITLAYIIFLKTTEPKPTEADLHDEKNWCSADYTHREDHKRSVISEKFVRSKLRDHWKEGISKVELIWHTKDSSRYWIGQFHVKKMQKHSAPIKFGFTPNKTPYTPPVVVPPQNEAVDINDEQEEQTTNEPHLFQPSPACPYIIMALVIAGTSFSRNYFLGFAISCLSIRHGDAQNMNSKNKLLSDRTSISFNGSILP</sequence>
<comment type="caution">
    <text evidence="1">The sequence shown here is derived from an EMBL/GenBank/DDBJ whole genome shotgun (WGS) entry which is preliminary data.</text>
</comment>
<name>A0A9N9PI49_9HELO</name>
<keyword evidence="2" id="KW-1185">Reference proteome</keyword>
<organism evidence="1 2">
    <name type="scientific">Hymenoscyphus fraxineus</name>
    <dbReference type="NCBI Taxonomy" id="746836"/>
    <lineage>
        <taxon>Eukaryota</taxon>
        <taxon>Fungi</taxon>
        <taxon>Dikarya</taxon>
        <taxon>Ascomycota</taxon>
        <taxon>Pezizomycotina</taxon>
        <taxon>Leotiomycetes</taxon>
        <taxon>Helotiales</taxon>
        <taxon>Helotiaceae</taxon>
        <taxon>Hymenoscyphus</taxon>
    </lineage>
</organism>
<evidence type="ECO:0000313" key="2">
    <source>
        <dbReference type="Proteomes" id="UP000696280"/>
    </source>
</evidence>
<accession>A0A9N9PI49</accession>
<protein>
    <submittedName>
        <fullName evidence="1">Uncharacterized protein</fullName>
    </submittedName>
</protein>
<dbReference type="EMBL" id="CAJVRL010000055">
    <property type="protein sequence ID" value="CAG8953959.1"/>
    <property type="molecule type" value="Genomic_DNA"/>
</dbReference>
<dbReference type="Proteomes" id="UP000696280">
    <property type="component" value="Unassembled WGS sequence"/>
</dbReference>